<evidence type="ECO:0000313" key="2">
    <source>
        <dbReference type="Proteomes" id="UP000054815"/>
    </source>
</evidence>
<sequence>MLASLFCTRCDRRIIITANCWRVLVSPTDNLNTKQLGGIATDYCQAENNVVYFIYATKQATTGDNLSCLNNFSSATPPDTEDTCKEHLGRHC</sequence>
<name>A0A0V0XSJ1_TRIPS</name>
<dbReference type="AlphaFoldDB" id="A0A0V0XSJ1"/>
<comment type="caution">
    <text evidence="1">The sequence shown here is derived from an EMBL/GenBank/DDBJ whole genome shotgun (WGS) entry which is preliminary data.</text>
</comment>
<organism evidence="1 2">
    <name type="scientific">Trichinella pseudospiralis</name>
    <name type="common">Parasitic roundworm</name>
    <dbReference type="NCBI Taxonomy" id="6337"/>
    <lineage>
        <taxon>Eukaryota</taxon>
        <taxon>Metazoa</taxon>
        <taxon>Ecdysozoa</taxon>
        <taxon>Nematoda</taxon>
        <taxon>Enoplea</taxon>
        <taxon>Dorylaimia</taxon>
        <taxon>Trichinellida</taxon>
        <taxon>Trichinellidae</taxon>
        <taxon>Trichinella</taxon>
    </lineage>
</organism>
<dbReference type="Proteomes" id="UP000054815">
    <property type="component" value="Unassembled WGS sequence"/>
</dbReference>
<protein>
    <submittedName>
        <fullName evidence="1">Uncharacterized protein</fullName>
    </submittedName>
</protein>
<accession>A0A0V0XSJ1</accession>
<gene>
    <name evidence="1" type="ORF">T4E_6131</name>
</gene>
<reference evidence="1 2" key="1">
    <citation type="submission" date="2015-01" db="EMBL/GenBank/DDBJ databases">
        <title>Evolution of Trichinella species and genotypes.</title>
        <authorList>
            <person name="Korhonen P.K."/>
            <person name="Edoardo P."/>
            <person name="Giuseppe L.R."/>
            <person name="Gasser R.B."/>
        </authorList>
    </citation>
    <scope>NUCLEOTIDE SEQUENCE [LARGE SCALE GENOMIC DNA]</scope>
    <source>
        <strain evidence="1">ISS141</strain>
    </source>
</reference>
<dbReference type="EMBL" id="JYDU01000155">
    <property type="protein sequence ID" value="KRX90793.1"/>
    <property type="molecule type" value="Genomic_DNA"/>
</dbReference>
<proteinExistence type="predicted"/>
<evidence type="ECO:0000313" key="1">
    <source>
        <dbReference type="EMBL" id="KRX90793.1"/>
    </source>
</evidence>